<dbReference type="PROSITE" id="PS00414">
    <property type="entry name" value="PROFILIN"/>
    <property type="match status" value="1"/>
</dbReference>
<protein>
    <recommendedName>
        <fullName evidence="7">Profilin</fullName>
    </recommendedName>
</protein>
<dbReference type="CDD" id="cd00148">
    <property type="entry name" value="PROF"/>
    <property type="match status" value="1"/>
</dbReference>
<dbReference type="PANTHER" id="PTHR11604">
    <property type="entry name" value="PROFILIN"/>
    <property type="match status" value="1"/>
</dbReference>
<evidence type="ECO:0000256" key="7">
    <source>
        <dbReference type="RuleBase" id="RU003909"/>
    </source>
</evidence>
<comment type="subunit">
    <text evidence="6">Occurs in many kinds of cells as a complex with monomeric actin in a 1:1 ratio.</text>
</comment>
<keyword evidence="3" id="KW-0963">Cytoplasm</keyword>
<dbReference type="KEGG" id="tml:GSTUM_00004421001"/>
<dbReference type="GO" id="GO:0003785">
    <property type="term" value="F:actin monomer binding"/>
    <property type="evidence" value="ECO:0007669"/>
    <property type="project" value="EnsemblFungi"/>
</dbReference>
<accession>D5G6C4</accession>
<sequence>MSWQAYVDSTLLGSGKVNAAAIFSAAGDSVWATSAGFAVMPEEIKLLATAFGDGSKVPELPSPGFHIGGVKYITIKCEEKKIYGKQGKTGIVCARTTQAILVAYYGEDIQPGQAASTVEALAEYLRGVGY</sequence>
<name>D5G6C4_TUBMM</name>
<keyword evidence="4 7" id="KW-0009">Actin-binding</keyword>
<dbReference type="Proteomes" id="UP000006911">
    <property type="component" value="Unassembled WGS sequence"/>
</dbReference>
<dbReference type="GeneID" id="9187438"/>
<dbReference type="SMART" id="SM00392">
    <property type="entry name" value="PROF"/>
    <property type="match status" value="1"/>
</dbReference>
<dbReference type="InterPro" id="IPR005455">
    <property type="entry name" value="PFN_euk"/>
</dbReference>
<dbReference type="GO" id="GO:0043332">
    <property type="term" value="C:mating projection tip"/>
    <property type="evidence" value="ECO:0007669"/>
    <property type="project" value="EnsemblFungi"/>
</dbReference>
<evidence type="ECO:0000256" key="5">
    <source>
        <dbReference type="ARBA" id="ARBA00023212"/>
    </source>
</evidence>
<evidence type="ECO:0000256" key="3">
    <source>
        <dbReference type="ARBA" id="ARBA00022490"/>
    </source>
</evidence>
<dbReference type="InParanoid" id="D5G6C4"/>
<dbReference type="InterPro" id="IPR027310">
    <property type="entry name" value="Profilin_CS"/>
</dbReference>
<reference evidence="8 9" key="1">
    <citation type="journal article" date="2010" name="Nature">
        <title>Perigord black truffle genome uncovers evolutionary origins and mechanisms of symbiosis.</title>
        <authorList>
            <person name="Martin F."/>
            <person name="Kohler A."/>
            <person name="Murat C."/>
            <person name="Balestrini R."/>
            <person name="Coutinho P.M."/>
            <person name="Jaillon O."/>
            <person name="Montanini B."/>
            <person name="Morin E."/>
            <person name="Noel B."/>
            <person name="Percudani R."/>
            <person name="Porcel B."/>
            <person name="Rubini A."/>
            <person name="Amicucci A."/>
            <person name="Amselem J."/>
            <person name="Anthouard V."/>
            <person name="Arcioni S."/>
            <person name="Artiguenave F."/>
            <person name="Aury J.M."/>
            <person name="Ballario P."/>
            <person name="Bolchi A."/>
            <person name="Brenna A."/>
            <person name="Brun A."/>
            <person name="Buee M."/>
            <person name="Cantarel B."/>
            <person name="Chevalier G."/>
            <person name="Couloux A."/>
            <person name="Da Silva C."/>
            <person name="Denoeud F."/>
            <person name="Duplessis S."/>
            <person name="Ghignone S."/>
            <person name="Hilselberger B."/>
            <person name="Iotti M."/>
            <person name="Marcais B."/>
            <person name="Mello A."/>
            <person name="Miranda M."/>
            <person name="Pacioni G."/>
            <person name="Quesneville H."/>
            <person name="Riccioni C."/>
            <person name="Ruotolo R."/>
            <person name="Splivallo R."/>
            <person name="Stocchi V."/>
            <person name="Tisserant E."/>
            <person name="Viscomi A.R."/>
            <person name="Zambonelli A."/>
            <person name="Zampieri E."/>
            <person name="Henrissat B."/>
            <person name="Lebrun M.H."/>
            <person name="Paolocci F."/>
            <person name="Bonfante P."/>
            <person name="Ottonello S."/>
            <person name="Wincker P."/>
        </authorList>
    </citation>
    <scope>NUCLEOTIDE SEQUENCE [LARGE SCALE GENOMIC DNA]</scope>
    <source>
        <strain evidence="8 9">Mel28</strain>
    </source>
</reference>
<dbReference type="EMBL" id="FN430009">
    <property type="protein sequence ID" value="CAZ80067.1"/>
    <property type="molecule type" value="Genomic_DNA"/>
</dbReference>
<dbReference type="FunFam" id="3.30.450.30:FF:000001">
    <property type="entry name" value="Profilin"/>
    <property type="match status" value="1"/>
</dbReference>
<dbReference type="FunCoup" id="D5G6C4">
    <property type="interactions" value="256"/>
</dbReference>
<evidence type="ECO:0000256" key="6">
    <source>
        <dbReference type="RuleBase" id="RU003908"/>
    </source>
</evidence>
<dbReference type="PRINTS" id="PR00392">
    <property type="entry name" value="PROFILIN"/>
</dbReference>
<dbReference type="GO" id="GO:0030041">
    <property type="term" value="P:actin filament polymerization"/>
    <property type="evidence" value="ECO:0007669"/>
    <property type="project" value="EnsemblFungi"/>
</dbReference>
<dbReference type="GO" id="GO:0005085">
    <property type="term" value="F:guanyl-nucleotide exchange factor activity"/>
    <property type="evidence" value="ECO:0007669"/>
    <property type="project" value="EnsemblFungi"/>
</dbReference>
<dbReference type="OMA" id="QGQKFML"/>
<dbReference type="HOGENOM" id="CLU_120772_1_1_1"/>
<dbReference type="GO" id="GO:0000755">
    <property type="term" value="P:cytogamy"/>
    <property type="evidence" value="ECO:0007669"/>
    <property type="project" value="EnsemblFungi"/>
</dbReference>
<evidence type="ECO:0000256" key="2">
    <source>
        <dbReference type="ARBA" id="ARBA00010058"/>
    </source>
</evidence>
<comment type="subcellular location">
    <subcellularLocation>
        <location evidence="1">Cytoplasm</location>
        <location evidence="1">Cytoskeleton</location>
    </subcellularLocation>
</comment>
<dbReference type="GO" id="GO:0051285">
    <property type="term" value="C:cell cortex of cell tip"/>
    <property type="evidence" value="ECO:0007669"/>
    <property type="project" value="EnsemblFungi"/>
</dbReference>
<dbReference type="GO" id="GO:0005856">
    <property type="term" value="C:cytoskeleton"/>
    <property type="evidence" value="ECO:0007669"/>
    <property type="project" value="UniProtKB-SubCell"/>
</dbReference>
<evidence type="ECO:0000313" key="8">
    <source>
        <dbReference type="EMBL" id="CAZ80067.1"/>
    </source>
</evidence>
<keyword evidence="9" id="KW-1185">Reference proteome</keyword>
<dbReference type="InterPro" id="IPR036140">
    <property type="entry name" value="PFN_sf"/>
</dbReference>
<dbReference type="GO" id="GO:0031097">
    <property type="term" value="C:medial cortex"/>
    <property type="evidence" value="ECO:0007669"/>
    <property type="project" value="EnsemblFungi"/>
</dbReference>
<dbReference type="Pfam" id="PF00235">
    <property type="entry name" value="Profilin"/>
    <property type="match status" value="1"/>
</dbReference>
<dbReference type="PANTHER" id="PTHR11604:SF0">
    <property type="entry name" value="PROFILIN"/>
    <property type="match status" value="1"/>
</dbReference>
<dbReference type="RefSeq" id="XP_002835910.1">
    <property type="nucleotide sequence ID" value="XM_002835864.1"/>
</dbReference>
<evidence type="ECO:0000313" key="9">
    <source>
        <dbReference type="Proteomes" id="UP000006911"/>
    </source>
</evidence>
<dbReference type="STRING" id="656061.D5G6C4"/>
<dbReference type="InterPro" id="IPR048278">
    <property type="entry name" value="PFN"/>
</dbReference>
<dbReference type="SUPFAM" id="SSF55770">
    <property type="entry name" value="Profilin (actin-binding protein)"/>
    <property type="match status" value="1"/>
</dbReference>
<evidence type="ECO:0000256" key="4">
    <source>
        <dbReference type="ARBA" id="ARBA00023203"/>
    </source>
</evidence>
<keyword evidence="5 6" id="KW-0206">Cytoskeleton</keyword>
<gene>
    <name evidence="8" type="ORF">GSTUM_00004421001</name>
</gene>
<proteinExistence type="inferred from homology"/>
<comment type="similarity">
    <text evidence="2 7">Belongs to the profilin family.</text>
</comment>
<dbReference type="eggNOG" id="KOG1755">
    <property type="taxonomic scope" value="Eukaryota"/>
</dbReference>
<dbReference type="AlphaFoldDB" id="D5G6C4"/>
<dbReference type="GO" id="GO:0044396">
    <property type="term" value="P:actin cortical patch organization"/>
    <property type="evidence" value="ECO:0007669"/>
    <property type="project" value="EnsemblFungi"/>
</dbReference>
<comment type="function">
    <text evidence="6">Binds to actin and affects the structure of the cytoskeleton. At high concentrations, profilin prevents the polymerization of actin, whereas it enhances it at low concentrations.</text>
</comment>
<evidence type="ECO:0000256" key="1">
    <source>
        <dbReference type="ARBA" id="ARBA00004245"/>
    </source>
</evidence>
<dbReference type="PRINTS" id="PR01640">
    <property type="entry name" value="PROFILINPLNT"/>
</dbReference>
<dbReference type="GO" id="GO:1903475">
    <property type="term" value="P:mitotic actomyosin contractile ring assembly"/>
    <property type="evidence" value="ECO:0007669"/>
    <property type="project" value="EnsemblFungi"/>
</dbReference>
<organism evidence="8 9">
    <name type="scientific">Tuber melanosporum (strain Mel28)</name>
    <name type="common">Perigord black truffle</name>
    <dbReference type="NCBI Taxonomy" id="656061"/>
    <lineage>
        <taxon>Eukaryota</taxon>
        <taxon>Fungi</taxon>
        <taxon>Dikarya</taxon>
        <taxon>Ascomycota</taxon>
        <taxon>Pezizomycotina</taxon>
        <taxon>Pezizomycetes</taxon>
        <taxon>Pezizales</taxon>
        <taxon>Tuberaceae</taxon>
        <taxon>Tuber</taxon>
    </lineage>
</organism>
<dbReference type="Gene3D" id="3.30.450.30">
    <property type="entry name" value="Dynein light chain 2a, cytoplasmic"/>
    <property type="match status" value="1"/>
</dbReference>